<feature type="non-terminal residue" evidence="1">
    <location>
        <position position="1"/>
    </location>
</feature>
<organism evidence="1 2">
    <name type="scientific">Gymnopus androsaceus JB14</name>
    <dbReference type="NCBI Taxonomy" id="1447944"/>
    <lineage>
        <taxon>Eukaryota</taxon>
        <taxon>Fungi</taxon>
        <taxon>Dikarya</taxon>
        <taxon>Basidiomycota</taxon>
        <taxon>Agaricomycotina</taxon>
        <taxon>Agaricomycetes</taxon>
        <taxon>Agaricomycetidae</taxon>
        <taxon>Agaricales</taxon>
        <taxon>Marasmiineae</taxon>
        <taxon>Omphalotaceae</taxon>
        <taxon>Gymnopus</taxon>
    </lineage>
</organism>
<dbReference type="AlphaFoldDB" id="A0A6A4GFP3"/>
<evidence type="ECO:0000313" key="2">
    <source>
        <dbReference type="Proteomes" id="UP000799118"/>
    </source>
</evidence>
<dbReference type="EMBL" id="ML770160">
    <property type="protein sequence ID" value="KAE9384366.1"/>
    <property type="molecule type" value="Genomic_DNA"/>
</dbReference>
<evidence type="ECO:0000313" key="1">
    <source>
        <dbReference type="EMBL" id="KAE9384366.1"/>
    </source>
</evidence>
<proteinExistence type="predicted"/>
<accession>A0A6A4GFP3</accession>
<dbReference type="Proteomes" id="UP000799118">
    <property type="component" value="Unassembled WGS sequence"/>
</dbReference>
<dbReference type="OrthoDB" id="3053737at2759"/>
<reference evidence="1" key="1">
    <citation type="journal article" date="2019" name="Environ. Microbiol.">
        <title>Fungal ecological strategies reflected in gene transcription - a case study of two litter decomposers.</title>
        <authorList>
            <person name="Barbi F."/>
            <person name="Kohler A."/>
            <person name="Barry K."/>
            <person name="Baskaran P."/>
            <person name="Daum C."/>
            <person name="Fauchery L."/>
            <person name="Ihrmark K."/>
            <person name="Kuo A."/>
            <person name="LaButti K."/>
            <person name="Lipzen A."/>
            <person name="Morin E."/>
            <person name="Grigoriev I.V."/>
            <person name="Henrissat B."/>
            <person name="Lindahl B."/>
            <person name="Martin F."/>
        </authorList>
    </citation>
    <scope>NUCLEOTIDE SEQUENCE</scope>
    <source>
        <strain evidence="1">JB14</strain>
    </source>
</reference>
<sequence length="65" mass="7700">QWFRAEADFERWQECVESLHAEFTRVITRFAKDRDSWATLATKYTSTAGHVAYAKEHADMFESLR</sequence>
<gene>
    <name evidence="1" type="ORF">BT96DRAFT_755665</name>
</gene>
<feature type="non-terminal residue" evidence="1">
    <location>
        <position position="65"/>
    </location>
</feature>
<protein>
    <submittedName>
        <fullName evidence="1">Uncharacterized protein</fullName>
    </submittedName>
</protein>
<keyword evidence="2" id="KW-1185">Reference proteome</keyword>
<name>A0A6A4GFP3_9AGAR</name>